<dbReference type="RefSeq" id="WP_120114864.1">
    <property type="nucleotide sequence ID" value="NZ_BORI01000005.1"/>
</dbReference>
<evidence type="ECO:0000313" key="7">
    <source>
        <dbReference type="Proteomes" id="UP000287296"/>
    </source>
</evidence>
<dbReference type="CDD" id="cd01143">
    <property type="entry name" value="YvrC"/>
    <property type="match status" value="1"/>
</dbReference>
<comment type="caution">
    <text evidence="6">The sequence shown here is derived from an EMBL/GenBank/DDBJ whole genome shotgun (WGS) entry which is preliminary data.</text>
</comment>
<evidence type="ECO:0000256" key="1">
    <source>
        <dbReference type="ARBA" id="ARBA00008814"/>
    </source>
</evidence>
<evidence type="ECO:0000313" key="6">
    <source>
        <dbReference type="EMBL" id="RST60951.1"/>
    </source>
</evidence>
<dbReference type="PANTHER" id="PTHR30535">
    <property type="entry name" value="VITAMIN B12-BINDING PROTEIN"/>
    <property type="match status" value="1"/>
</dbReference>
<reference evidence="5 8" key="2">
    <citation type="submission" date="2021-03" db="EMBL/GenBank/DDBJ databases">
        <title>Antimicrobial resistance genes in bacteria isolated from Japanese honey, and their potential for conferring macrolide and lincosamide resistance in the American foulbrood pathogen Paenibacillus larvae.</title>
        <authorList>
            <person name="Okamoto M."/>
            <person name="Kumagai M."/>
            <person name="Kanamori H."/>
            <person name="Takamatsu D."/>
        </authorList>
    </citation>
    <scope>NUCLEOTIDE SEQUENCE [LARGE SCALE GENOMIC DNA]</scope>
    <source>
        <strain evidence="5 8">J6TS1</strain>
    </source>
</reference>
<dbReference type="SUPFAM" id="SSF53807">
    <property type="entry name" value="Helical backbone' metal receptor"/>
    <property type="match status" value="1"/>
</dbReference>
<evidence type="ECO:0000259" key="4">
    <source>
        <dbReference type="PROSITE" id="PS50983"/>
    </source>
</evidence>
<organism evidence="6 7">
    <name type="scientific">Siminovitchia terrae</name>
    <name type="common">Bacillus terrae</name>
    <dbReference type="NCBI Taxonomy" id="1914933"/>
    <lineage>
        <taxon>Bacteria</taxon>
        <taxon>Bacillati</taxon>
        <taxon>Bacillota</taxon>
        <taxon>Bacilli</taxon>
        <taxon>Bacillales</taxon>
        <taxon>Bacillaceae</taxon>
        <taxon>Siminovitchia</taxon>
    </lineage>
</organism>
<protein>
    <submittedName>
        <fullName evidence="5">ABC transporter substrate-binding lipoprotein YvrC</fullName>
    </submittedName>
    <submittedName>
        <fullName evidence="6">ABC transporter substrate-binding protein</fullName>
    </submittedName>
</protein>
<dbReference type="EMBL" id="BORJ01000010">
    <property type="protein sequence ID" value="GIN97586.1"/>
    <property type="molecule type" value="Genomic_DNA"/>
</dbReference>
<keyword evidence="2 3" id="KW-0732">Signal</keyword>
<comment type="similarity">
    <text evidence="1">Belongs to the bacterial solute-binding protein 8 family.</text>
</comment>
<dbReference type="PROSITE" id="PS51257">
    <property type="entry name" value="PROKAR_LIPOPROTEIN"/>
    <property type="match status" value="1"/>
</dbReference>
<reference evidence="6 7" key="1">
    <citation type="submission" date="2018-12" db="EMBL/GenBank/DDBJ databases">
        <authorList>
            <person name="Sun L."/>
            <person name="Chen Z."/>
        </authorList>
    </citation>
    <scope>NUCLEOTIDE SEQUENCE [LARGE SCALE GENOMIC DNA]</scope>
    <source>
        <strain evidence="6 7">LMG 29736</strain>
    </source>
</reference>
<dbReference type="FunFam" id="3.40.50.1980:FF:000035">
    <property type="entry name" value="Iron ABC transporter substrate-binding protein"/>
    <property type="match status" value="1"/>
</dbReference>
<accession>A0A429XCD2</accession>
<proteinExistence type="inferred from homology"/>
<keyword evidence="5" id="KW-0449">Lipoprotein</keyword>
<gene>
    <name evidence="5" type="primary">yvrC</name>
    <name evidence="6" type="ORF">D5F11_002545</name>
    <name evidence="5" type="ORF">J6TS1_34560</name>
</gene>
<dbReference type="InterPro" id="IPR050902">
    <property type="entry name" value="ABC_Transporter_SBP"/>
</dbReference>
<feature type="chain" id="PRO_5039699049" evidence="3">
    <location>
        <begin position="22"/>
        <end position="322"/>
    </location>
</feature>
<evidence type="ECO:0000256" key="3">
    <source>
        <dbReference type="SAM" id="SignalP"/>
    </source>
</evidence>
<dbReference type="PANTHER" id="PTHR30535:SF34">
    <property type="entry name" value="MOLYBDATE-BINDING PROTEIN MOLA"/>
    <property type="match status" value="1"/>
</dbReference>
<feature type="domain" description="Fe/B12 periplasmic-binding" evidence="4">
    <location>
        <begin position="65"/>
        <end position="319"/>
    </location>
</feature>
<dbReference type="PROSITE" id="PS50983">
    <property type="entry name" value="FE_B12_PBP"/>
    <property type="match status" value="1"/>
</dbReference>
<dbReference type="GO" id="GO:0071281">
    <property type="term" value="P:cellular response to iron ion"/>
    <property type="evidence" value="ECO:0007669"/>
    <property type="project" value="TreeGrafter"/>
</dbReference>
<dbReference type="InterPro" id="IPR054828">
    <property type="entry name" value="Vit_B12_bind_prot"/>
</dbReference>
<name>A0A429XCD2_SIMTE</name>
<dbReference type="OrthoDB" id="9816357at2"/>
<dbReference type="Gene3D" id="3.40.50.1980">
    <property type="entry name" value="Nitrogenase molybdenum iron protein domain"/>
    <property type="match status" value="2"/>
</dbReference>
<dbReference type="Pfam" id="PF01497">
    <property type="entry name" value="Peripla_BP_2"/>
    <property type="match status" value="1"/>
</dbReference>
<evidence type="ECO:0000256" key="2">
    <source>
        <dbReference type="ARBA" id="ARBA00022729"/>
    </source>
</evidence>
<dbReference type="Proteomes" id="UP000287296">
    <property type="component" value="Unassembled WGS sequence"/>
</dbReference>
<sequence length="322" mass="35585">MKKIYSLLMALLLIGFLTACGDQEEANKGKENTEPKTEQASEDSFPVTLKDAVDKEVTIDKKPEKIISLIPSNTEILFALGAGSEVVGVSEHDNYPEDVKDKEKVAGLELNIEKIISLKPDLVLAHASAGDMWDSGIKQLEDSGIPVLVVHNAESFDEVYDTVDFIAKATGHTEEASNVTDVMKEKLDEIEKKAVEIKEEDQKSVFVEISPAPEIYAAGKNTFMDQMLKTINAKNAVQEEGWPMMNEEAIIKANPDVIIVNYNNVENAVDQVLDRKGWQDITAIKDKKVYMVDESLVSRSGPRIVEGVEELAKAVYPEVFGK</sequence>
<dbReference type="InterPro" id="IPR002491">
    <property type="entry name" value="ABC_transptr_periplasmic_BD"/>
</dbReference>
<feature type="signal peptide" evidence="3">
    <location>
        <begin position="1"/>
        <end position="21"/>
    </location>
</feature>
<dbReference type="NCBIfam" id="NF038402">
    <property type="entry name" value="TroA_like"/>
    <property type="match status" value="1"/>
</dbReference>
<evidence type="ECO:0000313" key="5">
    <source>
        <dbReference type="EMBL" id="GIN97586.1"/>
    </source>
</evidence>
<dbReference type="EMBL" id="QYTW02000002">
    <property type="protein sequence ID" value="RST60951.1"/>
    <property type="molecule type" value="Genomic_DNA"/>
</dbReference>
<evidence type="ECO:0000313" key="8">
    <source>
        <dbReference type="Proteomes" id="UP000680670"/>
    </source>
</evidence>
<keyword evidence="8" id="KW-1185">Reference proteome</keyword>
<dbReference type="Proteomes" id="UP000680670">
    <property type="component" value="Unassembled WGS sequence"/>
</dbReference>
<dbReference type="AlphaFoldDB" id="A0A429XCD2"/>